<dbReference type="CDD" id="cd03031">
    <property type="entry name" value="GRX_GRX_like"/>
    <property type="match status" value="1"/>
</dbReference>
<dbReference type="SUPFAM" id="SSF52833">
    <property type="entry name" value="Thioredoxin-like"/>
    <property type="match status" value="1"/>
</dbReference>
<dbReference type="PROSITE" id="PS51354">
    <property type="entry name" value="GLUTAREDOXIN_2"/>
    <property type="match status" value="1"/>
</dbReference>
<accession>A0A4S8KD96</accession>
<organism evidence="2 3">
    <name type="scientific">Musa balbisiana</name>
    <name type="common">Banana</name>
    <dbReference type="NCBI Taxonomy" id="52838"/>
    <lineage>
        <taxon>Eukaryota</taxon>
        <taxon>Viridiplantae</taxon>
        <taxon>Streptophyta</taxon>
        <taxon>Embryophyta</taxon>
        <taxon>Tracheophyta</taxon>
        <taxon>Spermatophyta</taxon>
        <taxon>Magnoliopsida</taxon>
        <taxon>Liliopsida</taxon>
        <taxon>Zingiberales</taxon>
        <taxon>Musaceae</taxon>
        <taxon>Musa</taxon>
    </lineage>
</organism>
<evidence type="ECO:0000259" key="1">
    <source>
        <dbReference type="Pfam" id="PF00462"/>
    </source>
</evidence>
<keyword evidence="3" id="KW-1185">Reference proteome</keyword>
<name>A0A4S8KD96_MUSBA</name>
<evidence type="ECO:0000313" key="3">
    <source>
        <dbReference type="Proteomes" id="UP000317650"/>
    </source>
</evidence>
<dbReference type="InterPro" id="IPR002109">
    <property type="entry name" value="Glutaredoxin"/>
</dbReference>
<dbReference type="Gene3D" id="3.40.30.10">
    <property type="entry name" value="Glutaredoxin"/>
    <property type="match status" value="1"/>
</dbReference>
<dbReference type="Proteomes" id="UP000317650">
    <property type="component" value="Chromosome 4"/>
</dbReference>
<protein>
    <recommendedName>
        <fullName evidence="1">Glutaredoxin domain-containing protein</fullName>
    </recommendedName>
</protein>
<reference evidence="2 3" key="1">
    <citation type="journal article" date="2019" name="Nat. Plants">
        <title>Genome sequencing of Musa balbisiana reveals subgenome evolution and function divergence in polyploid bananas.</title>
        <authorList>
            <person name="Yao X."/>
        </authorList>
    </citation>
    <scope>NUCLEOTIDE SEQUENCE [LARGE SCALE GENOMIC DNA]</scope>
    <source>
        <strain evidence="3">cv. DH-PKW</strain>
        <tissue evidence="2">Leaves</tissue>
    </source>
</reference>
<comment type="caution">
    <text evidence="2">The sequence shown here is derived from an EMBL/GenBank/DDBJ whole genome shotgun (WGS) entry which is preliminary data.</text>
</comment>
<dbReference type="PANTHER" id="PTHR45669:SF8">
    <property type="entry name" value="OS01G0829400 PROTEIN"/>
    <property type="match status" value="1"/>
</dbReference>
<dbReference type="EMBL" id="PYDT01000001">
    <property type="protein sequence ID" value="THU73172.1"/>
    <property type="molecule type" value="Genomic_DNA"/>
</dbReference>
<dbReference type="STRING" id="52838.A0A4S8KD96"/>
<feature type="domain" description="Glutaredoxin" evidence="1">
    <location>
        <begin position="89"/>
        <end position="154"/>
    </location>
</feature>
<sequence length="237" mass="25706">MWPTWVKATASTTATTGATCRSPTFSSPTLKDIQALLGDDPHQPLSCPALRRVLHRARLASSALRALRSAFASAAPSSDPLDRRRHGLVLYFTSLRIVRRTFEDCRVVRSILRGLRVAVDERDLSMDSRFLAELQVALGCRQPTLPQLFLAGRCLGGAEEIRLLHESGELKALVDGIASLPPSASDCEACSGVRFVLCASCSGSHKRYSEKTGGYRTCGECNENGLVRCPNCFAAPL</sequence>
<dbReference type="InterPro" id="IPR036249">
    <property type="entry name" value="Thioredoxin-like_sf"/>
</dbReference>
<dbReference type="AlphaFoldDB" id="A0A4S8KD96"/>
<proteinExistence type="predicted"/>
<dbReference type="Pfam" id="PF00462">
    <property type="entry name" value="Glutaredoxin"/>
    <property type="match status" value="1"/>
</dbReference>
<evidence type="ECO:0000313" key="2">
    <source>
        <dbReference type="EMBL" id="THU73172.1"/>
    </source>
</evidence>
<dbReference type="Pfam" id="PF23733">
    <property type="entry name" value="GRXCR1-2_C"/>
    <property type="match status" value="1"/>
</dbReference>
<gene>
    <name evidence="2" type="ORF">C4D60_Mb04t20010</name>
</gene>
<dbReference type="PANTHER" id="PTHR45669">
    <property type="entry name" value="GLUTAREDOXIN DOMAIN-CONTAINING CYSTEINE-RICH PROTEIN CG12206-RELATED"/>
    <property type="match status" value="1"/>
</dbReference>